<evidence type="ECO:0000256" key="11">
    <source>
        <dbReference type="ARBA" id="ARBA00023235"/>
    </source>
</evidence>
<dbReference type="InterPro" id="IPR030677">
    <property type="entry name" value="Nnr"/>
</dbReference>
<feature type="binding site" evidence="18">
    <location>
        <position position="155"/>
    </location>
    <ligand>
        <name>K(+)</name>
        <dbReference type="ChEBI" id="CHEBI:29103"/>
    </ligand>
</feature>
<dbReference type="Pfam" id="PF03853">
    <property type="entry name" value="YjeF_N"/>
    <property type="match status" value="1"/>
</dbReference>
<evidence type="ECO:0000256" key="15">
    <source>
        <dbReference type="ARBA" id="ARBA00048238"/>
    </source>
</evidence>
<keyword evidence="12 17" id="KW-0456">Lyase</keyword>
<dbReference type="EC" id="5.1.99.6" evidence="19"/>
<evidence type="ECO:0000313" key="22">
    <source>
        <dbReference type="EMBL" id="API58988.1"/>
    </source>
</evidence>
<dbReference type="InterPro" id="IPR000631">
    <property type="entry name" value="CARKD"/>
</dbReference>
<dbReference type="PIRSF" id="PIRSF017184">
    <property type="entry name" value="Nnr"/>
    <property type="match status" value="1"/>
</dbReference>
<evidence type="ECO:0000256" key="3">
    <source>
        <dbReference type="ARBA" id="ARBA00006001"/>
    </source>
</evidence>
<evidence type="ECO:0000256" key="5">
    <source>
        <dbReference type="ARBA" id="ARBA00022723"/>
    </source>
</evidence>
<comment type="similarity">
    <text evidence="17">Belongs to the NnrD/CARKD family.</text>
</comment>
<organism evidence="22 23">
    <name type="scientific">Tardibacter chloracetimidivorans</name>
    <dbReference type="NCBI Taxonomy" id="1921510"/>
    <lineage>
        <taxon>Bacteria</taxon>
        <taxon>Pseudomonadati</taxon>
        <taxon>Pseudomonadota</taxon>
        <taxon>Alphaproteobacteria</taxon>
        <taxon>Sphingomonadales</taxon>
        <taxon>Sphingomonadaceae</taxon>
        <taxon>Tardibacter</taxon>
    </lineage>
</organism>
<dbReference type="PROSITE" id="PS01050">
    <property type="entry name" value="YJEF_C_2"/>
    <property type="match status" value="1"/>
</dbReference>
<comment type="catalytic activity">
    <reaction evidence="2 18 19">
        <text>(6R)-NADPHX = (6S)-NADPHX</text>
        <dbReference type="Rhea" id="RHEA:32227"/>
        <dbReference type="ChEBI" id="CHEBI:64076"/>
        <dbReference type="ChEBI" id="CHEBI:64077"/>
        <dbReference type="EC" id="5.1.99.6"/>
    </reaction>
</comment>
<evidence type="ECO:0000256" key="9">
    <source>
        <dbReference type="ARBA" id="ARBA00022958"/>
    </source>
</evidence>
<feature type="binding site" evidence="18">
    <location>
        <position position="152"/>
    </location>
    <ligand>
        <name>(6S)-NADPHX</name>
        <dbReference type="ChEBI" id="CHEBI:64076"/>
    </ligand>
</feature>
<comment type="catalytic activity">
    <reaction evidence="15 17 19">
        <text>(6S)-NADHX + ADP = AMP + phosphate + NADH + H(+)</text>
        <dbReference type="Rhea" id="RHEA:32223"/>
        <dbReference type="ChEBI" id="CHEBI:15378"/>
        <dbReference type="ChEBI" id="CHEBI:43474"/>
        <dbReference type="ChEBI" id="CHEBI:57945"/>
        <dbReference type="ChEBI" id="CHEBI:64074"/>
        <dbReference type="ChEBI" id="CHEBI:456215"/>
        <dbReference type="ChEBI" id="CHEBI:456216"/>
        <dbReference type="EC" id="4.2.1.136"/>
    </reaction>
</comment>
<feature type="binding site" evidence="17">
    <location>
        <position position="242"/>
    </location>
    <ligand>
        <name>(6S)-NADPHX</name>
        <dbReference type="ChEBI" id="CHEBI:64076"/>
    </ligand>
</feature>
<evidence type="ECO:0000256" key="12">
    <source>
        <dbReference type="ARBA" id="ARBA00023239"/>
    </source>
</evidence>
<evidence type="ECO:0000259" key="20">
    <source>
        <dbReference type="PROSITE" id="PS51383"/>
    </source>
</evidence>
<comment type="caution">
    <text evidence="18">Lacks conserved residue(s) required for the propagation of feature annotation.</text>
</comment>
<evidence type="ECO:0000256" key="18">
    <source>
        <dbReference type="HAMAP-Rule" id="MF_01966"/>
    </source>
</evidence>
<evidence type="ECO:0000256" key="10">
    <source>
        <dbReference type="ARBA" id="ARBA00023027"/>
    </source>
</evidence>
<reference evidence="23" key="1">
    <citation type="submission" date="2016-11" db="EMBL/GenBank/DDBJ databases">
        <title>Complete Genome Sequence of alachlor-degrading Sphingomonas sp. strain JJ-A5.</title>
        <authorList>
            <person name="Lee H."/>
            <person name="Ka J.-O."/>
        </authorList>
    </citation>
    <scope>NUCLEOTIDE SEQUENCE [LARGE SCALE GENOMIC DNA]</scope>
    <source>
        <strain evidence="23">JJ-A5</strain>
    </source>
</reference>
<keyword evidence="23" id="KW-1185">Reference proteome</keyword>
<feature type="binding site" evidence="17">
    <location>
        <position position="300"/>
    </location>
    <ligand>
        <name>(6S)-NADPHX</name>
        <dbReference type="ChEBI" id="CHEBI:64076"/>
    </ligand>
</feature>
<comment type="cofactor">
    <cofactor evidence="18 19">
        <name>K(+)</name>
        <dbReference type="ChEBI" id="CHEBI:29103"/>
    </cofactor>
    <text evidence="18 19">Binds 1 potassium ion per subunit.</text>
</comment>
<dbReference type="OrthoDB" id="9806925at2"/>
<dbReference type="RefSeq" id="WP_072596540.1">
    <property type="nucleotide sequence ID" value="NZ_CP018221.1"/>
</dbReference>
<dbReference type="NCBIfam" id="TIGR00197">
    <property type="entry name" value="yjeF_nterm"/>
    <property type="match status" value="1"/>
</dbReference>
<comment type="function">
    <text evidence="18">Catalyzes the epimerization of the S- and R-forms of NAD(P)HX, a damaged form of NAD(P)H that is a result of enzymatic or heat-dependent hydration. This is a prerequisite for the S-specific NAD(P)H-hydrate dehydratase to allow the repair of both epimers of NAD(P)HX.</text>
</comment>
<evidence type="ECO:0000256" key="14">
    <source>
        <dbReference type="ARBA" id="ARBA00025153"/>
    </source>
</evidence>
<dbReference type="Gene3D" id="3.40.1190.20">
    <property type="match status" value="1"/>
</dbReference>
<proteinExistence type="inferred from homology"/>
<evidence type="ECO:0000256" key="1">
    <source>
        <dbReference type="ARBA" id="ARBA00000013"/>
    </source>
</evidence>
<keyword evidence="6 17" id="KW-0547">Nucleotide-binding</keyword>
<feature type="binding site" evidence="18">
    <location>
        <position position="63"/>
    </location>
    <ligand>
        <name>K(+)</name>
        <dbReference type="ChEBI" id="CHEBI:29103"/>
    </ligand>
</feature>
<gene>
    <name evidence="18" type="primary">nnrE</name>
    <name evidence="17" type="synonym">nnrD</name>
    <name evidence="22" type="ORF">BSL82_06410</name>
</gene>
<dbReference type="PANTHER" id="PTHR12592">
    <property type="entry name" value="ATP-DEPENDENT (S)-NAD(P)H-HYDRATE DEHYDRATASE FAMILY MEMBER"/>
    <property type="match status" value="1"/>
</dbReference>
<dbReference type="GO" id="GO:0110051">
    <property type="term" value="P:metabolite repair"/>
    <property type="evidence" value="ECO:0007669"/>
    <property type="project" value="TreeGrafter"/>
</dbReference>
<dbReference type="STRING" id="1921510.BSL82_06410"/>
<comment type="cofactor">
    <cofactor evidence="17">
        <name>Mg(2+)</name>
        <dbReference type="ChEBI" id="CHEBI:18420"/>
    </cofactor>
</comment>
<dbReference type="Gene3D" id="3.40.50.10260">
    <property type="entry name" value="YjeF N-terminal domain"/>
    <property type="match status" value="1"/>
</dbReference>
<protein>
    <recommendedName>
        <fullName evidence="19">Bifunctional NAD(P)H-hydrate repair enzyme</fullName>
    </recommendedName>
    <alternativeName>
        <fullName evidence="19">Nicotinamide nucleotide repair protein</fullName>
    </alternativeName>
    <domain>
        <recommendedName>
            <fullName evidence="19">ADP-dependent (S)-NAD(P)H-hydrate dehydratase</fullName>
            <ecNumber evidence="19">4.2.1.136</ecNumber>
        </recommendedName>
        <alternativeName>
            <fullName evidence="19">ADP-dependent NAD(P)HX dehydratase</fullName>
        </alternativeName>
    </domain>
    <domain>
        <recommendedName>
            <fullName evidence="19">NAD(P)H-hydrate epimerase</fullName>
            <ecNumber evidence="19">5.1.99.6</ecNumber>
        </recommendedName>
    </domain>
</protein>
<dbReference type="PROSITE" id="PS51383">
    <property type="entry name" value="YJEF_C_3"/>
    <property type="match status" value="1"/>
</dbReference>
<dbReference type="AlphaFoldDB" id="A0A1L3ZTP0"/>
<dbReference type="GO" id="GO:0046872">
    <property type="term" value="F:metal ion binding"/>
    <property type="evidence" value="ECO:0007669"/>
    <property type="project" value="UniProtKB-UniRule"/>
</dbReference>
<dbReference type="PANTHER" id="PTHR12592:SF0">
    <property type="entry name" value="ATP-DEPENDENT (S)-NAD(P)H-HYDRATE DEHYDRATASE"/>
    <property type="match status" value="1"/>
</dbReference>
<dbReference type="InterPro" id="IPR004443">
    <property type="entry name" value="YjeF_N_dom"/>
</dbReference>
<keyword evidence="13" id="KW-0511">Multifunctional enzyme</keyword>
<comment type="catalytic activity">
    <reaction evidence="16 17 19">
        <text>(6S)-NADPHX + ADP = AMP + phosphate + NADPH + H(+)</text>
        <dbReference type="Rhea" id="RHEA:32235"/>
        <dbReference type="ChEBI" id="CHEBI:15378"/>
        <dbReference type="ChEBI" id="CHEBI:43474"/>
        <dbReference type="ChEBI" id="CHEBI:57783"/>
        <dbReference type="ChEBI" id="CHEBI:64076"/>
        <dbReference type="ChEBI" id="CHEBI:456215"/>
        <dbReference type="ChEBI" id="CHEBI:456216"/>
        <dbReference type="EC" id="4.2.1.136"/>
    </reaction>
</comment>
<dbReference type="NCBIfam" id="TIGR00196">
    <property type="entry name" value="yjeF_cterm"/>
    <property type="match status" value="1"/>
</dbReference>
<dbReference type="PROSITE" id="PS51385">
    <property type="entry name" value="YJEF_N"/>
    <property type="match status" value="1"/>
</dbReference>
<dbReference type="GO" id="GO:0005524">
    <property type="term" value="F:ATP binding"/>
    <property type="evidence" value="ECO:0007669"/>
    <property type="project" value="UniProtKB-UniRule"/>
</dbReference>
<evidence type="ECO:0000256" key="19">
    <source>
        <dbReference type="PIRNR" id="PIRNR017184"/>
    </source>
</evidence>
<keyword evidence="5 18" id="KW-0479">Metal-binding</keyword>
<feature type="domain" description="YjeF C-terminal" evidence="20">
    <location>
        <begin position="209"/>
        <end position="470"/>
    </location>
</feature>
<feature type="binding site" evidence="17">
    <location>
        <position position="416"/>
    </location>
    <ligand>
        <name>(6S)-NADPHX</name>
        <dbReference type="ChEBI" id="CHEBI:64076"/>
    </ligand>
</feature>
<dbReference type="GO" id="GO:0052855">
    <property type="term" value="F:ADP-dependent NAD(P)H-hydrate dehydratase activity"/>
    <property type="evidence" value="ECO:0007669"/>
    <property type="project" value="UniProtKB-UniRule"/>
</dbReference>
<evidence type="ECO:0000256" key="7">
    <source>
        <dbReference type="ARBA" id="ARBA00022840"/>
    </source>
</evidence>
<dbReference type="Pfam" id="PF01256">
    <property type="entry name" value="Carb_kinase"/>
    <property type="match status" value="1"/>
</dbReference>
<keyword evidence="10 17" id="KW-0520">NAD</keyword>
<evidence type="ECO:0000259" key="21">
    <source>
        <dbReference type="PROSITE" id="PS51385"/>
    </source>
</evidence>
<feature type="binding site" evidence="18">
    <location>
        <begin position="62"/>
        <end position="66"/>
    </location>
    <ligand>
        <name>(6S)-NADPHX</name>
        <dbReference type="ChEBI" id="CHEBI:64076"/>
    </ligand>
</feature>
<evidence type="ECO:0000256" key="17">
    <source>
        <dbReference type="HAMAP-Rule" id="MF_01965"/>
    </source>
</evidence>
<dbReference type="CDD" id="cd01171">
    <property type="entry name" value="YXKO-related"/>
    <property type="match status" value="1"/>
</dbReference>
<dbReference type="SUPFAM" id="SSF53613">
    <property type="entry name" value="Ribokinase-like"/>
    <property type="match status" value="1"/>
</dbReference>
<feature type="binding site" evidence="17">
    <location>
        <begin position="386"/>
        <end position="390"/>
    </location>
    <ligand>
        <name>AMP</name>
        <dbReference type="ChEBI" id="CHEBI:456215"/>
    </ligand>
</feature>
<dbReference type="KEGG" id="sphj:BSL82_06410"/>
<comment type="similarity">
    <text evidence="18">Belongs to the NnrE/AIBP family.</text>
</comment>
<comment type="catalytic activity">
    <reaction evidence="1 18 19">
        <text>(6R)-NADHX = (6S)-NADHX</text>
        <dbReference type="Rhea" id="RHEA:32215"/>
        <dbReference type="ChEBI" id="CHEBI:64074"/>
        <dbReference type="ChEBI" id="CHEBI:64075"/>
        <dbReference type="EC" id="5.1.99.6"/>
    </reaction>
</comment>
<dbReference type="GO" id="GO:0046496">
    <property type="term" value="P:nicotinamide nucleotide metabolic process"/>
    <property type="evidence" value="ECO:0007669"/>
    <property type="project" value="UniProtKB-UniRule"/>
</dbReference>
<name>A0A1L3ZTP0_9SPHN</name>
<feature type="domain" description="YjeF N-terminal" evidence="21">
    <location>
        <begin position="16"/>
        <end position="209"/>
    </location>
</feature>
<evidence type="ECO:0000256" key="2">
    <source>
        <dbReference type="ARBA" id="ARBA00000909"/>
    </source>
</evidence>
<dbReference type="InterPro" id="IPR036652">
    <property type="entry name" value="YjeF_N_dom_sf"/>
</dbReference>
<dbReference type="EMBL" id="CP018221">
    <property type="protein sequence ID" value="API58988.1"/>
    <property type="molecule type" value="Genomic_DNA"/>
</dbReference>
<dbReference type="InterPro" id="IPR029056">
    <property type="entry name" value="Ribokinase-like"/>
</dbReference>
<comment type="function">
    <text evidence="14 19">Bifunctional enzyme that catalyzes the epimerization of the S- and R-forms of NAD(P)HX and the dehydration of the S-form of NAD(P)HX at the expense of ADP, which is converted to AMP. This allows the repair of both epimers of NAD(P)HX, a damaged form of NAD(P)H that is a result of enzymatic or heat-dependent hydration.</text>
</comment>
<evidence type="ECO:0000256" key="4">
    <source>
        <dbReference type="ARBA" id="ARBA00009524"/>
    </source>
</evidence>
<evidence type="ECO:0000256" key="8">
    <source>
        <dbReference type="ARBA" id="ARBA00022857"/>
    </source>
</evidence>
<comment type="similarity">
    <text evidence="4 19">In the C-terminal section; belongs to the NnrD/CARKD family.</text>
</comment>
<dbReference type="SUPFAM" id="SSF64153">
    <property type="entry name" value="YjeF N-terminal domain-like"/>
    <property type="match status" value="1"/>
</dbReference>
<comment type="similarity">
    <text evidence="3 19">In the N-terminal section; belongs to the NnrE/AIBP family.</text>
</comment>
<feature type="binding site" evidence="17">
    <location>
        <position position="415"/>
    </location>
    <ligand>
        <name>AMP</name>
        <dbReference type="ChEBI" id="CHEBI:456215"/>
    </ligand>
</feature>
<comment type="subunit">
    <text evidence="17">Homotetramer.</text>
</comment>
<keyword evidence="11 18" id="KW-0413">Isomerase</keyword>
<evidence type="ECO:0000256" key="13">
    <source>
        <dbReference type="ARBA" id="ARBA00023268"/>
    </source>
</evidence>
<dbReference type="EC" id="4.2.1.136" evidence="19"/>
<feature type="binding site" evidence="17">
    <location>
        <position position="353"/>
    </location>
    <ligand>
        <name>(6S)-NADPHX</name>
        <dbReference type="ChEBI" id="CHEBI:64076"/>
    </ligand>
</feature>
<evidence type="ECO:0000256" key="16">
    <source>
        <dbReference type="ARBA" id="ARBA00049209"/>
    </source>
</evidence>
<dbReference type="InterPro" id="IPR017953">
    <property type="entry name" value="Carbohydrate_kinase_pred_CS"/>
</dbReference>
<comment type="function">
    <text evidence="17">Catalyzes the dehydration of the S-form of NAD(P)HX at the expense of ADP, which is converted to AMP. Together with NAD(P)HX epimerase, which catalyzes the epimerization of the S- and R-forms, the enzyme allows the repair of both epimers of NAD(P)HX, a damaged form of NAD(P)H that is a result of enzymatic or heat-dependent hydration.</text>
</comment>
<keyword evidence="8 17" id="KW-0521">NADP</keyword>
<accession>A0A1L3ZTP0</accession>
<dbReference type="PROSITE" id="PS01049">
    <property type="entry name" value="YJEF_C_1"/>
    <property type="match status" value="1"/>
</dbReference>
<keyword evidence="7 17" id="KW-0067">ATP-binding</keyword>
<evidence type="ECO:0000313" key="23">
    <source>
        <dbReference type="Proteomes" id="UP000182063"/>
    </source>
</evidence>
<dbReference type="HAMAP" id="MF_01965">
    <property type="entry name" value="NADHX_dehydratase"/>
    <property type="match status" value="1"/>
</dbReference>
<dbReference type="GO" id="GO:0052856">
    <property type="term" value="F:NAD(P)HX epimerase activity"/>
    <property type="evidence" value="ECO:0007669"/>
    <property type="project" value="UniProtKB-UniRule"/>
</dbReference>
<keyword evidence="9 18" id="KW-0630">Potassium</keyword>
<sequence>MTSIVLEQAVATADEMRRADAAAIAAGTPGEALMDRAGRAAASAIAAFTGPDHVLVLCGPGNNGGDGYVIARELAERGWPVTVGQLAPPSSREAVAAAAACPAPVEPLASVQPAPVLVDALFGTGMKRKLKPQVAGRLADLMGAANARIAIDLPSGVGTDDGALLGASLPFDMTIALAALKPAHLLYPAAGLCGRIVTADIGIPVETRCWRITKPRLSAPTFADHKYTRGFALVVEGAMPGAAMLAARGAQAAGAGYVVVAGTGAAPGGPDSVIQRQTDELELEQLLEDGRIGAVVVGPGLGRDREASVRLDAALSGPGCPLVLDADALVLLGASAIPVARRLHGRAAVLTPHEGEFVRLFGAQTGSRVDRARKAAATAQAVVVLKGPDTIVAAPDGRAAISGSPSFWLSTAGTGDVLSGVIAAMLARGLEPFEAACAGVWLHGEAARLAGPLINADALVPALNRTLADTACSN</sequence>
<dbReference type="Proteomes" id="UP000182063">
    <property type="component" value="Chromosome"/>
</dbReference>
<feature type="binding site" evidence="18">
    <location>
        <begin position="123"/>
        <end position="129"/>
    </location>
    <ligand>
        <name>(6S)-NADPHX</name>
        <dbReference type="ChEBI" id="CHEBI:64076"/>
    </ligand>
</feature>
<dbReference type="HAMAP" id="MF_01966">
    <property type="entry name" value="NADHX_epimerase"/>
    <property type="match status" value="1"/>
</dbReference>
<feature type="binding site" evidence="18">
    <location>
        <position position="119"/>
    </location>
    <ligand>
        <name>K(+)</name>
        <dbReference type="ChEBI" id="CHEBI:29103"/>
    </ligand>
</feature>
<evidence type="ECO:0000256" key="6">
    <source>
        <dbReference type="ARBA" id="ARBA00022741"/>
    </source>
</evidence>